<evidence type="ECO:0000313" key="3">
    <source>
        <dbReference type="EMBL" id="MDT0616567.1"/>
    </source>
</evidence>
<protein>
    <recommendedName>
        <fullName evidence="5">Integrase</fullName>
    </recommendedName>
</protein>
<accession>A0ABU3B298</accession>
<name>A0ABU3B298_9ACTN</name>
<feature type="region of interest" description="Disordered" evidence="2">
    <location>
        <begin position="76"/>
        <end position="104"/>
    </location>
</feature>
<dbReference type="Proteomes" id="UP001180724">
    <property type="component" value="Unassembled WGS sequence"/>
</dbReference>
<organism evidence="3 4">
    <name type="scientific">Streptomyces lancefieldiae</name>
    <dbReference type="NCBI Taxonomy" id="3075520"/>
    <lineage>
        <taxon>Bacteria</taxon>
        <taxon>Bacillati</taxon>
        <taxon>Actinomycetota</taxon>
        <taxon>Actinomycetes</taxon>
        <taxon>Kitasatosporales</taxon>
        <taxon>Streptomycetaceae</taxon>
        <taxon>Streptomyces</taxon>
    </lineage>
</organism>
<proteinExistence type="predicted"/>
<evidence type="ECO:0008006" key="5">
    <source>
        <dbReference type="Google" id="ProtNLM"/>
    </source>
</evidence>
<sequence>LRHTFAVVTLERLQRAHIAQLAELNPQQRGHYTRIFGDPLDWVRRRLGHRSILTTLIYLHALQELEMETRMALVPDTWDDPRDTPLTQLGDDAVPADADQEAVR</sequence>
<dbReference type="EMBL" id="JAVRFH010000196">
    <property type="protein sequence ID" value="MDT0616567.1"/>
    <property type="molecule type" value="Genomic_DNA"/>
</dbReference>
<feature type="non-terminal residue" evidence="3">
    <location>
        <position position="1"/>
    </location>
</feature>
<gene>
    <name evidence="3" type="ORF">RM812_41530</name>
</gene>
<dbReference type="InterPro" id="IPR013762">
    <property type="entry name" value="Integrase-like_cat_sf"/>
</dbReference>
<evidence type="ECO:0000256" key="1">
    <source>
        <dbReference type="ARBA" id="ARBA00023172"/>
    </source>
</evidence>
<dbReference type="SUPFAM" id="SSF56349">
    <property type="entry name" value="DNA breaking-rejoining enzymes"/>
    <property type="match status" value="1"/>
</dbReference>
<keyword evidence="4" id="KW-1185">Reference proteome</keyword>
<dbReference type="InterPro" id="IPR011010">
    <property type="entry name" value="DNA_brk_join_enz"/>
</dbReference>
<reference evidence="3" key="1">
    <citation type="submission" date="2024-05" db="EMBL/GenBank/DDBJ databases">
        <title>30 novel species of actinomycetes from the DSMZ collection.</title>
        <authorList>
            <person name="Nouioui I."/>
        </authorList>
    </citation>
    <scope>NUCLEOTIDE SEQUENCE</scope>
    <source>
        <strain evidence="3">DSM 40712</strain>
    </source>
</reference>
<evidence type="ECO:0000313" key="4">
    <source>
        <dbReference type="Proteomes" id="UP001180724"/>
    </source>
</evidence>
<evidence type="ECO:0000256" key="2">
    <source>
        <dbReference type="SAM" id="MobiDB-lite"/>
    </source>
</evidence>
<dbReference type="Gene3D" id="1.10.443.10">
    <property type="entry name" value="Intergrase catalytic core"/>
    <property type="match status" value="1"/>
</dbReference>
<comment type="caution">
    <text evidence="3">The sequence shown here is derived from an EMBL/GenBank/DDBJ whole genome shotgun (WGS) entry which is preliminary data.</text>
</comment>
<keyword evidence="1" id="KW-0233">DNA recombination</keyword>